<name>A0AAU8RAW9_BRUSS</name>
<proteinExistence type="predicted"/>
<dbReference type="SUPFAM" id="SSF53850">
    <property type="entry name" value="Periplasmic binding protein-like II"/>
    <property type="match status" value="1"/>
</dbReference>
<reference evidence="3 4" key="1">
    <citation type="submission" date="2014-07" db="EMBL/GenBank/DDBJ databases">
        <authorList>
            <person name="Ledwaba M.B."/>
            <person name="Mafofo J."/>
            <person name="van Heerden H."/>
        </authorList>
    </citation>
    <scope>NUCLEOTIDE SEQUENCE [LARGE SCALE GENOMIC DNA]</scope>
    <source>
        <strain evidence="3 4">ZW046</strain>
    </source>
</reference>
<dbReference type="KEGG" id="bsw:IY71_07910"/>
<accession>A0AAU8RAW9</accession>
<dbReference type="EMBL" id="CP009096">
    <property type="protein sequence ID" value="AIN87815.1"/>
    <property type="molecule type" value="Genomic_DNA"/>
</dbReference>
<dbReference type="AlphaFoldDB" id="A0AAU8RAW9"/>
<gene>
    <name evidence="2" type="ORF">IY72_07650</name>
    <name evidence="3" type="ORF">IY72_16515</name>
</gene>
<dbReference type="KEGG" id="bsg:IY72_16515"/>
<dbReference type="KEGG" id="bsw:IY71_16500"/>
<reference evidence="3 4" key="2">
    <citation type="submission" date="2014-09" db="EMBL/GenBank/DDBJ databases">
        <title>Genome announcement of three Brucella strains isolated from bovine in Zimbabwe.</title>
        <authorList>
            <person name="Ledwaba M.M.B."/>
            <person name="Mafofo J.J."/>
            <person name="van Heerden H.H."/>
        </authorList>
    </citation>
    <scope>NUCLEOTIDE SEQUENCE [LARGE SCALE GENOMIC DNA]</scope>
    <source>
        <strain evidence="3 4">ZW046</strain>
    </source>
</reference>
<protein>
    <recommendedName>
        <fullName evidence="5">Extracellular solute-binding protein</fullName>
    </recommendedName>
</protein>
<dbReference type="KEGG" id="bsg:IY72_07650"/>
<evidence type="ECO:0000313" key="3">
    <source>
        <dbReference type="EMBL" id="AIN89413.1"/>
    </source>
</evidence>
<feature type="chain" id="PRO_5043289215" description="Extracellular solute-binding protein" evidence="1">
    <location>
        <begin position="23"/>
        <end position="153"/>
    </location>
</feature>
<evidence type="ECO:0000256" key="1">
    <source>
        <dbReference type="SAM" id="SignalP"/>
    </source>
</evidence>
<dbReference type="Gene3D" id="3.40.190.10">
    <property type="entry name" value="Periplasmic binding protein-like II"/>
    <property type="match status" value="1"/>
</dbReference>
<sequence length="153" mass="16797">MSKKIKTMTVLAAVLLAGGALAAKADSIVYATTGGQMRQTLERAFYQPFAKESGTDVIPYDIEVPDQWARVEAMKRAGKYDFDIVTATGPDLVDKADLLLTIDCSKLPNVERRALRVPARKKAWPGPPAACCSPMMHPCIKTRFRKHGLIFGM</sequence>
<keyword evidence="1" id="KW-0732">Signal</keyword>
<dbReference type="Proteomes" id="UP000029248">
    <property type="component" value="Chromosome 2"/>
</dbReference>
<feature type="signal peptide" evidence="1">
    <location>
        <begin position="1"/>
        <end position="22"/>
    </location>
</feature>
<evidence type="ECO:0000313" key="4">
    <source>
        <dbReference type="Proteomes" id="UP000029248"/>
    </source>
</evidence>
<dbReference type="EMBL" id="CP009097">
    <property type="protein sequence ID" value="AIN89413.1"/>
    <property type="molecule type" value="Genomic_DNA"/>
</dbReference>
<evidence type="ECO:0008006" key="5">
    <source>
        <dbReference type="Google" id="ProtNLM"/>
    </source>
</evidence>
<evidence type="ECO:0000313" key="2">
    <source>
        <dbReference type="EMBL" id="AIN87815.1"/>
    </source>
</evidence>
<dbReference type="Proteomes" id="UP000029248">
    <property type="component" value="Chromosome 1"/>
</dbReference>
<organism evidence="3 4">
    <name type="scientific">Brucella suis</name>
    <dbReference type="NCBI Taxonomy" id="29461"/>
    <lineage>
        <taxon>Bacteria</taxon>
        <taxon>Pseudomonadati</taxon>
        <taxon>Pseudomonadota</taxon>
        <taxon>Alphaproteobacteria</taxon>
        <taxon>Hyphomicrobiales</taxon>
        <taxon>Brucellaceae</taxon>
        <taxon>Brucella/Ochrobactrum group</taxon>
        <taxon>Brucella</taxon>
    </lineage>
</organism>